<organism evidence="1">
    <name type="scientific">viral metagenome</name>
    <dbReference type="NCBI Taxonomy" id="1070528"/>
    <lineage>
        <taxon>unclassified sequences</taxon>
        <taxon>metagenomes</taxon>
        <taxon>organismal metagenomes</taxon>
    </lineage>
</organism>
<dbReference type="AlphaFoldDB" id="A0A6C0ERU8"/>
<name>A0A6C0ERU8_9ZZZZ</name>
<accession>A0A6C0ERU8</accession>
<dbReference type="EMBL" id="MN738920">
    <property type="protein sequence ID" value="QHT31452.1"/>
    <property type="molecule type" value="Genomic_DNA"/>
</dbReference>
<sequence>MGDDNGKNPGIHAETDALTKLKPLRCDKKLE</sequence>
<evidence type="ECO:0000313" key="1">
    <source>
        <dbReference type="EMBL" id="QHT31452.1"/>
    </source>
</evidence>
<protein>
    <submittedName>
        <fullName evidence="1">Uncharacterized protein</fullName>
    </submittedName>
</protein>
<proteinExistence type="predicted"/>
<reference evidence="1" key="1">
    <citation type="journal article" date="2020" name="Nature">
        <title>Giant virus diversity and host interactions through global metagenomics.</title>
        <authorList>
            <person name="Schulz F."/>
            <person name="Roux S."/>
            <person name="Paez-Espino D."/>
            <person name="Jungbluth S."/>
            <person name="Walsh D.A."/>
            <person name="Denef V.J."/>
            <person name="McMahon K.D."/>
            <person name="Konstantinidis K.T."/>
            <person name="Eloe-Fadrosh E.A."/>
            <person name="Kyrpides N.C."/>
            <person name="Woyke T."/>
        </authorList>
    </citation>
    <scope>NUCLEOTIDE SEQUENCE</scope>
    <source>
        <strain evidence="1">GVMAG-M-3300009155-2</strain>
    </source>
</reference>